<evidence type="ECO:0000313" key="1">
    <source>
        <dbReference type="EMBL" id="DAD69812.1"/>
    </source>
</evidence>
<dbReference type="EMBL" id="BK015856">
    <property type="protein sequence ID" value="DAD69812.1"/>
    <property type="molecule type" value="Genomic_DNA"/>
</dbReference>
<organism evidence="1">
    <name type="scientific">Siphoviridae sp. ctfYP22</name>
    <dbReference type="NCBI Taxonomy" id="2827584"/>
    <lineage>
        <taxon>Viruses</taxon>
        <taxon>Duplodnaviria</taxon>
        <taxon>Heunggongvirae</taxon>
        <taxon>Uroviricota</taxon>
        <taxon>Caudoviricetes</taxon>
    </lineage>
</organism>
<dbReference type="PROSITE" id="PS51257">
    <property type="entry name" value="PROKAR_LIPOPROTEIN"/>
    <property type="match status" value="1"/>
</dbReference>
<accession>A0A8S5LIC1</accession>
<reference evidence="1" key="1">
    <citation type="journal article" date="2021" name="Proc. Natl. Acad. Sci. U.S.A.">
        <title>A Catalog of Tens of Thousands of Viruses from Human Metagenomes Reveals Hidden Associations with Chronic Diseases.</title>
        <authorList>
            <person name="Tisza M.J."/>
            <person name="Buck C.B."/>
        </authorList>
    </citation>
    <scope>NUCLEOTIDE SEQUENCE</scope>
    <source>
        <strain evidence="1">CtfYP22</strain>
    </source>
</reference>
<sequence>MKTIQTNQKAYTTTYAVAASWSGCTTILCNEIAYLDEELICNTIGYDYDEETEEYPEIFQYYLTNCSEDLCEFLNEHFGLMFAYSEKLDLWVLLVDHCGTGWDYVEVDTDLYAAAAPLGTNRIN</sequence>
<name>A0A8S5LIC1_9CAUD</name>
<proteinExistence type="predicted"/>
<protein>
    <submittedName>
        <fullName evidence="1">Uncharacterized protein</fullName>
    </submittedName>
</protein>